<reference evidence="2" key="1">
    <citation type="submission" date="2022-10" db="EMBL/GenBank/DDBJ databases">
        <authorList>
            <person name="Chen Y."/>
            <person name="Dougan E. K."/>
            <person name="Chan C."/>
            <person name="Rhodes N."/>
            <person name="Thang M."/>
        </authorList>
    </citation>
    <scope>NUCLEOTIDE SEQUENCE</scope>
</reference>
<dbReference type="Proteomes" id="UP001152797">
    <property type="component" value="Unassembled WGS sequence"/>
</dbReference>
<evidence type="ECO:0000256" key="1">
    <source>
        <dbReference type="SAM" id="MobiDB-lite"/>
    </source>
</evidence>
<evidence type="ECO:0000313" key="2">
    <source>
        <dbReference type="EMBL" id="CAI3973475.1"/>
    </source>
</evidence>
<dbReference type="AlphaFoldDB" id="A0A9P1FG54"/>
<sequence>MGKYARKRAAAGNRKRKPLRPGRKKQKKGAKKNAQRAPKLWRRRCLLREKNLDEKRELYIERLVILHEELRTNNYYWSLVRLVKDLHFDVEPLDPSDFPVHQVQHVQRGGLDLRCPPEILRRSAPLVMVGQCLCGLPREVCHRHRDGHHGEMWPIRQKIRADQEVSLSEATNEGLERQEPEESLPLKKVNWPYEECFQLRNWLQIVKSKQWNRYEFQEPFKNLLLPALTKAISPRLGMVEDAAMLEEFLSKRFDAVFSKDQQKKLLPRIIWALCWDFREDFREMQRQRQMDTRRQEHLDAIMAFCQKAGGYLTSRDVRRIIPKRGTPEAGKKRSQAWLAAGVYELGEFIQDRFKAVLPPKYLVRMDHIAHRRQLKDRKRAPKEIEVNGEMMPWNRFEVQQGNEDTKGNGEEEETTNLSKAKENKGTAAGRQATKRKTHENEEEEDSKQDVKKIKVKAKEEEVGHGEEETAWKQVQKAKGNRKAQGKSESRLQALQALQALQGSGREDESSKKDGKEFRGKGNGEEEDQKEPVEKAEDAKDKQARAEKAATKEAKEAAKQEAEAKKDAERIEKDFARAKERSAKQIAKAKAKNGDDVKVEPNPAVLQFLAAMKVPEPTGGAEKMKWMLDQLNAFPHNVQLRCRCVYHLLDGWKGTRDSGESDSCTKFAQMINDTVDTLYTSPCGDEMDMKGLVGGQLHLLSLLIPRRVESKRHDGEETFEVLKRLDEPATPLSLEMELKSLADLTRNYPHDLLLWQLMGAALTDERCSSKLVFDVFIPRFRDWGRTFFRLKDSISPRFSGLPVEVFAIWVLIMSYLLAEKVPELLKVIEARPEGQEDEAMHYGATLVKWPGNLKQELK</sequence>
<organism evidence="2">
    <name type="scientific">Cladocopium goreaui</name>
    <dbReference type="NCBI Taxonomy" id="2562237"/>
    <lineage>
        <taxon>Eukaryota</taxon>
        <taxon>Sar</taxon>
        <taxon>Alveolata</taxon>
        <taxon>Dinophyceae</taxon>
        <taxon>Suessiales</taxon>
        <taxon>Symbiodiniaceae</taxon>
        <taxon>Cladocopium</taxon>
    </lineage>
</organism>
<feature type="compositionally biased region" description="Basic and acidic residues" evidence="1">
    <location>
        <begin position="447"/>
        <end position="470"/>
    </location>
</feature>
<feature type="region of interest" description="Disordered" evidence="1">
    <location>
        <begin position="1"/>
        <end position="38"/>
    </location>
</feature>
<evidence type="ECO:0000313" key="5">
    <source>
        <dbReference type="Proteomes" id="UP001152797"/>
    </source>
</evidence>
<evidence type="ECO:0000313" key="4">
    <source>
        <dbReference type="EMBL" id="CAL4760787.1"/>
    </source>
</evidence>
<dbReference type="EMBL" id="CAMXCT010000079">
    <property type="protein sequence ID" value="CAI3973475.1"/>
    <property type="molecule type" value="Genomic_DNA"/>
</dbReference>
<feature type="non-terminal residue" evidence="2">
    <location>
        <position position="1"/>
    </location>
</feature>
<accession>A0A9P1FG54</accession>
<gene>
    <name evidence="2" type="ORF">C1SCF055_LOCUS1980</name>
</gene>
<comment type="caution">
    <text evidence="2">The sequence shown here is derived from an EMBL/GenBank/DDBJ whole genome shotgun (WGS) entry which is preliminary data.</text>
</comment>
<feature type="region of interest" description="Disordered" evidence="1">
    <location>
        <begin position="373"/>
        <end position="567"/>
    </location>
</feature>
<reference evidence="3" key="2">
    <citation type="submission" date="2024-04" db="EMBL/GenBank/DDBJ databases">
        <authorList>
            <person name="Chen Y."/>
            <person name="Shah S."/>
            <person name="Dougan E. K."/>
            <person name="Thang M."/>
            <person name="Chan C."/>
        </authorList>
    </citation>
    <scope>NUCLEOTIDE SEQUENCE [LARGE SCALE GENOMIC DNA]</scope>
</reference>
<protein>
    <submittedName>
        <fullName evidence="4">Cyclin-related protein, putative</fullName>
    </submittedName>
</protein>
<proteinExistence type="predicted"/>
<evidence type="ECO:0000313" key="3">
    <source>
        <dbReference type="EMBL" id="CAL1126850.1"/>
    </source>
</evidence>
<name>A0A9P1FG54_9DINO</name>
<dbReference type="EMBL" id="CAMXCT020000079">
    <property type="protein sequence ID" value="CAL1126850.1"/>
    <property type="molecule type" value="Genomic_DNA"/>
</dbReference>
<dbReference type="EMBL" id="CAMXCT030000079">
    <property type="protein sequence ID" value="CAL4760787.1"/>
    <property type="molecule type" value="Genomic_DNA"/>
</dbReference>
<feature type="compositionally biased region" description="Low complexity" evidence="1">
    <location>
        <begin position="491"/>
        <end position="501"/>
    </location>
</feature>
<keyword evidence="5" id="KW-1185">Reference proteome</keyword>
<feature type="compositionally biased region" description="Basic and acidic residues" evidence="1">
    <location>
        <begin position="504"/>
        <end position="567"/>
    </location>
</feature>